<keyword evidence="4" id="KW-0186">Copper</keyword>
<evidence type="ECO:0000259" key="8">
    <source>
        <dbReference type="PROSITE" id="PS51485"/>
    </source>
</evidence>
<feature type="domain" description="Phytocyanin" evidence="8">
    <location>
        <begin position="29"/>
        <end position="127"/>
    </location>
</feature>
<dbReference type="GO" id="GO:0046872">
    <property type="term" value="F:metal ion binding"/>
    <property type="evidence" value="ECO:0007669"/>
    <property type="project" value="UniProtKB-KW"/>
</dbReference>
<name>A0A834T1A4_9FABA</name>
<keyword evidence="2" id="KW-0479">Metal-binding</keyword>
<evidence type="ECO:0000256" key="1">
    <source>
        <dbReference type="ARBA" id="ARBA00022448"/>
    </source>
</evidence>
<dbReference type="FunFam" id="2.60.40.420:FF:000003">
    <property type="entry name" value="Blue copper"/>
    <property type="match status" value="1"/>
</dbReference>
<sequence>MKGVRPAWALKAIVVIMITSIFFRCVCASRYDVGGLTGWDLRSNLLVWSSMITFHVGDDLVFTYTPIHDVVEVNQLGYDMCEISNAIGAYDSGATVIHLTEPGNRYFVCGRPGHCQQGLKLLVQVLALPNNGTDGHSNSGDNGTQGRESPEQPPSPAEHVPDSPHSGAIDIIADAAFLCHVLVPLITLVVLSYTHARLFFNFWRFLVLI</sequence>
<keyword evidence="7" id="KW-0812">Transmembrane</keyword>
<evidence type="ECO:0000256" key="3">
    <source>
        <dbReference type="ARBA" id="ARBA00022982"/>
    </source>
</evidence>
<dbReference type="AlphaFoldDB" id="A0A834T1A4"/>
<feature type="compositionally biased region" description="Polar residues" evidence="6">
    <location>
        <begin position="133"/>
        <end position="147"/>
    </location>
</feature>
<protein>
    <submittedName>
        <fullName evidence="9">Uclacyanin 1-like</fullName>
    </submittedName>
</protein>
<dbReference type="PANTHER" id="PTHR33021">
    <property type="entry name" value="BLUE COPPER PROTEIN"/>
    <property type="match status" value="1"/>
</dbReference>
<feature type="region of interest" description="Disordered" evidence="6">
    <location>
        <begin position="133"/>
        <end position="163"/>
    </location>
</feature>
<accession>A0A834T1A4</accession>
<gene>
    <name evidence="9" type="ORF">G2W53_034422</name>
</gene>
<comment type="caution">
    <text evidence="9">The sequence shown here is derived from an EMBL/GenBank/DDBJ whole genome shotgun (WGS) entry which is preliminary data.</text>
</comment>
<dbReference type="Proteomes" id="UP000634136">
    <property type="component" value="Unassembled WGS sequence"/>
</dbReference>
<organism evidence="9 10">
    <name type="scientific">Senna tora</name>
    <dbReference type="NCBI Taxonomy" id="362788"/>
    <lineage>
        <taxon>Eukaryota</taxon>
        <taxon>Viridiplantae</taxon>
        <taxon>Streptophyta</taxon>
        <taxon>Embryophyta</taxon>
        <taxon>Tracheophyta</taxon>
        <taxon>Spermatophyta</taxon>
        <taxon>Magnoliopsida</taxon>
        <taxon>eudicotyledons</taxon>
        <taxon>Gunneridae</taxon>
        <taxon>Pentapetalae</taxon>
        <taxon>rosids</taxon>
        <taxon>fabids</taxon>
        <taxon>Fabales</taxon>
        <taxon>Fabaceae</taxon>
        <taxon>Caesalpinioideae</taxon>
        <taxon>Cassia clade</taxon>
        <taxon>Senna</taxon>
    </lineage>
</organism>
<dbReference type="PROSITE" id="PS51485">
    <property type="entry name" value="PHYTOCYANIN"/>
    <property type="match status" value="1"/>
</dbReference>
<keyword evidence="5" id="KW-0325">Glycoprotein</keyword>
<evidence type="ECO:0000313" key="9">
    <source>
        <dbReference type="EMBL" id="KAF7813446.1"/>
    </source>
</evidence>
<evidence type="ECO:0000256" key="6">
    <source>
        <dbReference type="SAM" id="MobiDB-lite"/>
    </source>
</evidence>
<feature type="transmembrane region" description="Helical" evidence="7">
    <location>
        <begin position="12"/>
        <end position="31"/>
    </location>
</feature>
<dbReference type="EMBL" id="JAAIUW010000010">
    <property type="protein sequence ID" value="KAF7813446.1"/>
    <property type="molecule type" value="Genomic_DNA"/>
</dbReference>
<evidence type="ECO:0000256" key="4">
    <source>
        <dbReference type="ARBA" id="ARBA00023008"/>
    </source>
</evidence>
<feature type="transmembrane region" description="Helical" evidence="7">
    <location>
        <begin position="171"/>
        <end position="194"/>
    </location>
</feature>
<dbReference type="InterPro" id="IPR003245">
    <property type="entry name" value="Phytocyanin_dom"/>
</dbReference>
<keyword evidence="3" id="KW-0249">Electron transport</keyword>
<dbReference type="PANTHER" id="PTHR33021:SF499">
    <property type="entry name" value="OS12G0150500 PROTEIN"/>
    <property type="match status" value="1"/>
</dbReference>
<evidence type="ECO:0000313" key="10">
    <source>
        <dbReference type="Proteomes" id="UP000634136"/>
    </source>
</evidence>
<keyword evidence="7" id="KW-1133">Transmembrane helix</keyword>
<dbReference type="PROSITE" id="PS00196">
    <property type="entry name" value="COPPER_BLUE"/>
    <property type="match status" value="1"/>
</dbReference>
<proteinExistence type="predicted"/>
<keyword evidence="10" id="KW-1185">Reference proteome</keyword>
<dbReference type="CDD" id="cd04216">
    <property type="entry name" value="Phytocyanin"/>
    <property type="match status" value="1"/>
</dbReference>
<evidence type="ECO:0000256" key="5">
    <source>
        <dbReference type="ARBA" id="ARBA00023180"/>
    </source>
</evidence>
<keyword evidence="7" id="KW-0472">Membrane</keyword>
<dbReference type="GO" id="GO:0005886">
    <property type="term" value="C:plasma membrane"/>
    <property type="evidence" value="ECO:0007669"/>
    <property type="project" value="TreeGrafter"/>
</dbReference>
<reference evidence="9" key="1">
    <citation type="submission" date="2020-09" db="EMBL/GenBank/DDBJ databases">
        <title>Genome-Enabled Discovery of Anthraquinone Biosynthesis in Senna tora.</title>
        <authorList>
            <person name="Kang S.-H."/>
            <person name="Pandey R.P."/>
            <person name="Lee C.-M."/>
            <person name="Sim J.-S."/>
            <person name="Jeong J.-T."/>
            <person name="Choi B.-S."/>
            <person name="Jung M."/>
            <person name="Ginzburg D."/>
            <person name="Zhao K."/>
            <person name="Won S.Y."/>
            <person name="Oh T.-J."/>
            <person name="Yu Y."/>
            <person name="Kim N.-H."/>
            <person name="Lee O.R."/>
            <person name="Lee T.-H."/>
            <person name="Bashyal P."/>
            <person name="Kim T.-S."/>
            <person name="Lee W.-H."/>
            <person name="Kawkins C."/>
            <person name="Kim C.-K."/>
            <person name="Kim J.S."/>
            <person name="Ahn B.O."/>
            <person name="Rhee S.Y."/>
            <person name="Sohng J.K."/>
        </authorList>
    </citation>
    <scope>NUCLEOTIDE SEQUENCE</scope>
    <source>
        <tissue evidence="9">Leaf</tissue>
    </source>
</reference>
<dbReference type="InterPro" id="IPR028871">
    <property type="entry name" value="BlueCu_1_BS"/>
</dbReference>
<dbReference type="InterPro" id="IPR008972">
    <property type="entry name" value="Cupredoxin"/>
</dbReference>
<dbReference type="GO" id="GO:0009055">
    <property type="term" value="F:electron transfer activity"/>
    <property type="evidence" value="ECO:0007669"/>
    <property type="project" value="InterPro"/>
</dbReference>
<dbReference type="Gene3D" id="2.60.40.420">
    <property type="entry name" value="Cupredoxins - blue copper proteins"/>
    <property type="match status" value="1"/>
</dbReference>
<evidence type="ECO:0000256" key="2">
    <source>
        <dbReference type="ARBA" id="ARBA00022723"/>
    </source>
</evidence>
<keyword evidence="1" id="KW-0813">Transport</keyword>
<dbReference type="Pfam" id="PF02298">
    <property type="entry name" value="Cu_bind_like"/>
    <property type="match status" value="1"/>
</dbReference>
<dbReference type="SUPFAM" id="SSF49503">
    <property type="entry name" value="Cupredoxins"/>
    <property type="match status" value="1"/>
</dbReference>
<evidence type="ECO:0000256" key="7">
    <source>
        <dbReference type="SAM" id="Phobius"/>
    </source>
</evidence>
<dbReference type="OrthoDB" id="1903230at2759"/>
<dbReference type="InterPro" id="IPR039391">
    <property type="entry name" value="Phytocyanin-like"/>
</dbReference>